<dbReference type="OrthoDB" id="7482840at2759"/>
<evidence type="ECO:0000313" key="2">
    <source>
        <dbReference type="EMBL" id="KAJ6645851.1"/>
    </source>
</evidence>
<dbReference type="Proteomes" id="UP001151699">
    <property type="component" value="Chromosome A"/>
</dbReference>
<feature type="compositionally biased region" description="Basic and acidic residues" evidence="1">
    <location>
        <begin position="202"/>
        <end position="229"/>
    </location>
</feature>
<protein>
    <submittedName>
        <fullName evidence="2">Uncharacterized protein</fullName>
    </submittedName>
</protein>
<feature type="compositionally biased region" description="Acidic residues" evidence="1">
    <location>
        <begin position="178"/>
        <end position="189"/>
    </location>
</feature>
<gene>
    <name evidence="2" type="ORF">Bhyg_01060</name>
</gene>
<feature type="non-terminal residue" evidence="2">
    <location>
        <position position="1"/>
    </location>
</feature>
<dbReference type="EMBL" id="WJQU01000001">
    <property type="protein sequence ID" value="KAJ6645851.1"/>
    <property type="molecule type" value="Genomic_DNA"/>
</dbReference>
<feature type="compositionally biased region" description="Polar residues" evidence="1">
    <location>
        <begin position="95"/>
        <end position="107"/>
    </location>
</feature>
<feature type="region of interest" description="Disordered" evidence="1">
    <location>
        <begin position="175"/>
        <end position="272"/>
    </location>
</feature>
<reference evidence="2" key="1">
    <citation type="submission" date="2022-07" db="EMBL/GenBank/DDBJ databases">
        <authorList>
            <person name="Trinca V."/>
            <person name="Uliana J.V.C."/>
            <person name="Torres T.T."/>
            <person name="Ward R.J."/>
            <person name="Monesi N."/>
        </authorList>
    </citation>
    <scope>NUCLEOTIDE SEQUENCE</scope>
    <source>
        <strain evidence="2">HSMRA1968</strain>
        <tissue evidence="2">Whole embryos</tissue>
    </source>
</reference>
<keyword evidence="3" id="KW-1185">Reference proteome</keyword>
<evidence type="ECO:0000313" key="3">
    <source>
        <dbReference type="Proteomes" id="UP001151699"/>
    </source>
</evidence>
<organism evidence="2 3">
    <name type="scientific">Pseudolycoriella hygida</name>
    <dbReference type="NCBI Taxonomy" id="35572"/>
    <lineage>
        <taxon>Eukaryota</taxon>
        <taxon>Metazoa</taxon>
        <taxon>Ecdysozoa</taxon>
        <taxon>Arthropoda</taxon>
        <taxon>Hexapoda</taxon>
        <taxon>Insecta</taxon>
        <taxon>Pterygota</taxon>
        <taxon>Neoptera</taxon>
        <taxon>Endopterygota</taxon>
        <taxon>Diptera</taxon>
        <taxon>Nematocera</taxon>
        <taxon>Sciaroidea</taxon>
        <taxon>Sciaridae</taxon>
        <taxon>Pseudolycoriella</taxon>
    </lineage>
</organism>
<feature type="region of interest" description="Disordered" evidence="1">
    <location>
        <begin position="85"/>
        <end position="142"/>
    </location>
</feature>
<proteinExistence type="predicted"/>
<evidence type="ECO:0000256" key="1">
    <source>
        <dbReference type="SAM" id="MobiDB-lite"/>
    </source>
</evidence>
<comment type="caution">
    <text evidence="2">The sequence shown here is derived from an EMBL/GenBank/DDBJ whole genome shotgun (WGS) entry which is preliminary data.</text>
</comment>
<sequence>NLVIQQTYEEVTDDSIVPSTPTLYVARRADGFSEAVSSPHPTVPHASRFTFGESNATHTNRTVAASLDSSIEGMDDTRVDLNLLEGTGENERGTPVNTPTSKQNADNQQVVVVDLRDDDSSDENKEADQNEPVDGPSEQTQETVPQILVTNADNDQNNFEGDASTSQLTDDANIAMEAEPEDEIIDVEADGVSSGQDGVQVEEGREAEASQMNSDKRTTRQTRNKEENQRPTPIVWDDQQAYSQNRGVSVRGSHMPRGQTATRSRARGKRPF</sequence>
<accession>A0A9Q0N8N0</accession>
<name>A0A9Q0N8N0_9DIPT</name>
<dbReference type="AlphaFoldDB" id="A0A9Q0N8N0"/>